<comment type="similarity">
    <text evidence="1">Belongs to the snRNP Sm proteins family.</text>
</comment>
<evidence type="ECO:0000313" key="6">
    <source>
        <dbReference type="Proteomes" id="UP001165120"/>
    </source>
</evidence>
<dbReference type="GO" id="GO:0071011">
    <property type="term" value="C:precatalytic spliceosome"/>
    <property type="evidence" value="ECO:0007669"/>
    <property type="project" value="TreeGrafter"/>
</dbReference>
<dbReference type="SUPFAM" id="SSF50182">
    <property type="entry name" value="Sm-like ribonucleoproteins"/>
    <property type="match status" value="1"/>
</dbReference>
<dbReference type="InterPro" id="IPR001163">
    <property type="entry name" value="Sm_dom_euk/arc"/>
</dbReference>
<dbReference type="Proteomes" id="UP001165120">
    <property type="component" value="Unassembled WGS sequence"/>
</dbReference>
<comment type="caution">
    <text evidence="5">The sequence shown here is derived from an EMBL/GenBank/DDBJ whole genome shotgun (WGS) entry which is preliminary data.</text>
</comment>
<dbReference type="GO" id="GO:0005687">
    <property type="term" value="C:U4 snRNP"/>
    <property type="evidence" value="ECO:0007669"/>
    <property type="project" value="TreeGrafter"/>
</dbReference>
<dbReference type="Pfam" id="PF01423">
    <property type="entry name" value="LSM"/>
    <property type="match status" value="1"/>
</dbReference>
<dbReference type="GO" id="GO:0097526">
    <property type="term" value="C:spliceosomal tri-snRNP complex"/>
    <property type="evidence" value="ECO:0007669"/>
    <property type="project" value="TreeGrafter"/>
</dbReference>
<dbReference type="SMART" id="SM00651">
    <property type="entry name" value="Sm"/>
    <property type="match status" value="1"/>
</dbReference>
<evidence type="ECO:0000256" key="3">
    <source>
        <dbReference type="ARBA" id="ARBA00041356"/>
    </source>
</evidence>
<dbReference type="PANTHER" id="PTHR10553">
    <property type="entry name" value="SMALL NUCLEAR RIBONUCLEOPROTEIN"/>
    <property type="match status" value="1"/>
</dbReference>
<evidence type="ECO:0000313" key="5">
    <source>
        <dbReference type="EMBL" id="GME69702.1"/>
    </source>
</evidence>
<dbReference type="GO" id="GO:0000398">
    <property type="term" value="P:mRNA splicing, via spliceosome"/>
    <property type="evidence" value="ECO:0007669"/>
    <property type="project" value="TreeGrafter"/>
</dbReference>
<evidence type="ECO:0000259" key="4">
    <source>
        <dbReference type="PROSITE" id="PS52002"/>
    </source>
</evidence>
<feature type="domain" description="Sm" evidence="4">
    <location>
        <begin position="2"/>
        <end position="78"/>
    </location>
</feature>
<dbReference type="PROSITE" id="PS52002">
    <property type="entry name" value="SM"/>
    <property type="match status" value="1"/>
</dbReference>
<sequence length="78" mass="8636">MVSAPELKKSLDKKLTIFLNGNRIIEGKLTGYDIFLNLTINNAVEKIKLNKSGDKFDIVDIGECVVRGNSIVSLEILD</sequence>
<dbReference type="GO" id="GO:0003723">
    <property type="term" value="F:RNA binding"/>
    <property type="evidence" value="ECO:0007669"/>
    <property type="project" value="InterPro"/>
</dbReference>
<accession>A0A9W6W9F4</accession>
<reference evidence="5" key="1">
    <citation type="submission" date="2023-04" db="EMBL/GenBank/DDBJ databases">
        <title>Candida boidinii NBRC 10035.</title>
        <authorList>
            <person name="Ichikawa N."/>
            <person name="Sato H."/>
            <person name="Tonouchi N."/>
        </authorList>
    </citation>
    <scope>NUCLEOTIDE SEQUENCE</scope>
    <source>
        <strain evidence="5">NBRC 10035</strain>
    </source>
</reference>
<dbReference type="GO" id="GO:0071013">
    <property type="term" value="C:catalytic step 2 spliceosome"/>
    <property type="evidence" value="ECO:0007669"/>
    <property type="project" value="TreeGrafter"/>
</dbReference>
<dbReference type="OrthoDB" id="2146at2759"/>
<dbReference type="GO" id="GO:0071004">
    <property type="term" value="C:U2-type prespliceosome"/>
    <property type="evidence" value="ECO:0007669"/>
    <property type="project" value="TreeGrafter"/>
</dbReference>
<protein>
    <recommendedName>
        <fullName evidence="3">Sm protein G</fullName>
    </recommendedName>
</protein>
<evidence type="ECO:0000256" key="1">
    <source>
        <dbReference type="ARBA" id="ARBA00006850"/>
    </source>
</evidence>
<dbReference type="AlphaFoldDB" id="A0A9W6W9F4"/>
<dbReference type="InterPro" id="IPR010920">
    <property type="entry name" value="LSM_dom_sf"/>
</dbReference>
<gene>
    <name evidence="5" type="ORF">Cboi02_000250400</name>
</gene>
<proteinExistence type="inferred from homology"/>
<dbReference type="InterPro" id="IPR047575">
    <property type="entry name" value="Sm"/>
</dbReference>
<dbReference type="InterPro" id="IPR044641">
    <property type="entry name" value="Lsm7/SmG-like"/>
</dbReference>
<organism evidence="5 6">
    <name type="scientific">Candida boidinii</name>
    <name type="common">Yeast</name>
    <dbReference type="NCBI Taxonomy" id="5477"/>
    <lineage>
        <taxon>Eukaryota</taxon>
        <taxon>Fungi</taxon>
        <taxon>Dikarya</taxon>
        <taxon>Ascomycota</taxon>
        <taxon>Saccharomycotina</taxon>
        <taxon>Pichiomycetes</taxon>
        <taxon>Pichiales</taxon>
        <taxon>Pichiaceae</taxon>
        <taxon>Ogataea</taxon>
        <taxon>Ogataea/Candida clade</taxon>
    </lineage>
</organism>
<dbReference type="GO" id="GO:0034719">
    <property type="term" value="C:SMN-Sm protein complex"/>
    <property type="evidence" value="ECO:0007669"/>
    <property type="project" value="TreeGrafter"/>
</dbReference>
<name>A0A9W6W9F4_CANBO</name>
<keyword evidence="2" id="KW-0687">Ribonucleoprotein</keyword>
<dbReference type="PANTHER" id="PTHR10553:SF2">
    <property type="entry name" value="SMALL NUCLEAR RIBONUCLEOPROTEIN G"/>
    <property type="match status" value="1"/>
</dbReference>
<dbReference type="EMBL" id="BSXN01000755">
    <property type="protein sequence ID" value="GME69702.1"/>
    <property type="molecule type" value="Genomic_DNA"/>
</dbReference>
<dbReference type="GO" id="GO:0005682">
    <property type="term" value="C:U5 snRNP"/>
    <property type="evidence" value="ECO:0007669"/>
    <property type="project" value="TreeGrafter"/>
</dbReference>
<dbReference type="Gene3D" id="2.30.30.100">
    <property type="match status" value="1"/>
</dbReference>
<dbReference type="GO" id="GO:0005686">
    <property type="term" value="C:U2 snRNP"/>
    <property type="evidence" value="ECO:0007669"/>
    <property type="project" value="TreeGrafter"/>
</dbReference>
<evidence type="ECO:0000256" key="2">
    <source>
        <dbReference type="ARBA" id="ARBA00023274"/>
    </source>
</evidence>
<keyword evidence="6" id="KW-1185">Reference proteome</keyword>
<dbReference type="GO" id="GO:0005685">
    <property type="term" value="C:U1 snRNP"/>
    <property type="evidence" value="ECO:0007669"/>
    <property type="project" value="TreeGrafter"/>
</dbReference>